<feature type="region of interest" description="Disordered" evidence="1">
    <location>
        <begin position="193"/>
        <end position="279"/>
    </location>
</feature>
<evidence type="ECO:0000313" key="2">
    <source>
        <dbReference type="EMBL" id="CAJ2505745.1"/>
    </source>
</evidence>
<sequence length="450" mass="51376">MSYGSPYGGTPLRGDPGYYYDVNSPSPTPSPHHYQFFPAQTPQRPATRAHHRGASTGYNDYRPATAFSSPRYKTNGEYGMPVPSPKVSSRKHNFSKGASHQQTHRTPKRERERERRNSHSYFRASHGDSDEDEIFEVDGVTYVLPAQSRSRRHRDRHSYYYTAPEHGTNHYYYPQVVPPYYENERERADYARYEEPPLRPSTRAGHHTHSRRPSGYDDIPPPRSATRMDNHSRPRRPSSGAVPPIQRPSTTRPSSSHQRKAAAASAAAPKATEADAKKHRIPAGYSLKNWDPTEEPIMLLGSVFDSNSLGKWIYDWTVYHHGPATPMADVAGELWLLLIQLSGKVKRSEEVVPTVRAQENREMIEDFIESGERLTDKLRALLKKCESPMLKASKKREAAQLGKNSGIEFVDTLFGVDREMPKTERFMQSVRLWNLRFDANCEDILKRPTQ</sequence>
<evidence type="ECO:0000256" key="1">
    <source>
        <dbReference type="SAM" id="MobiDB-lite"/>
    </source>
</evidence>
<feature type="compositionally biased region" description="Polar residues" evidence="1">
    <location>
        <begin position="247"/>
        <end position="256"/>
    </location>
</feature>
<organism evidence="2 3">
    <name type="scientific">Anthostomella pinea</name>
    <dbReference type="NCBI Taxonomy" id="933095"/>
    <lineage>
        <taxon>Eukaryota</taxon>
        <taxon>Fungi</taxon>
        <taxon>Dikarya</taxon>
        <taxon>Ascomycota</taxon>
        <taxon>Pezizomycotina</taxon>
        <taxon>Sordariomycetes</taxon>
        <taxon>Xylariomycetidae</taxon>
        <taxon>Xylariales</taxon>
        <taxon>Xylariaceae</taxon>
        <taxon>Anthostomella</taxon>
    </lineage>
</organism>
<feature type="region of interest" description="Disordered" evidence="1">
    <location>
        <begin position="1"/>
        <end position="128"/>
    </location>
</feature>
<evidence type="ECO:0000313" key="3">
    <source>
        <dbReference type="Proteomes" id="UP001295740"/>
    </source>
</evidence>
<dbReference type="EMBL" id="CAUWAG010000007">
    <property type="protein sequence ID" value="CAJ2505745.1"/>
    <property type="molecule type" value="Genomic_DNA"/>
</dbReference>
<dbReference type="Proteomes" id="UP001295740">
    <property type="component" value="Unassembled WGS sequence"/>
</dbReference>
<dbReference type="AlphaFoldDB" id="A0AAI8YI58"/>
<accession>A0AAI8YI58</accession>
<gene>
    <name evidence="2" type="ORF">KHLLAP_LOCUS6213</name>
</gene>
<proteinExistence type="predicted"/>
<reference evidence="2" key="1">
    <citation type="submission" date="2023-10" db="EMBL/GenBank/DDBJ databases">
        <authorList>
            <person name="Hackl T."/>
        </authorList>
    </citation>
    <scope>NUCLEOTIDE SEQUENCE</scope>
</reference>
<feature type="compositionally biased region" description="Low complexity" evidence="1">
    <location>
        <begin position="261"/>
        <end position="271"/>
    </location>
</feature>
<comment type="caution">
    <text evidence="2">The sequence shown here is derived from an EMBL/GenBank/DDBJ whole genome shotgun (WGS) entry which is preliminary data.</text>
</comment>
<protein>
    <submittedName>
        <fullName evidence="2">Uu.00g131390.m01.CDS01</fullName>
    </submittedName>
</protein>
<keyword evidence="3" id="KW-1185">Reference proteome</keyword>
<name>A0AAI8YI58_9PEZI</name>